<evidence type="ECO:0000313" key="2">
    <source>
        <dbReference type="Proteomes" id="UP000274822"/>
    </source>
</evidence>
<dbReference type="EMBL" id="RBNJ01015524">
    <property type="protein sequence ID" value="RUS24595.1"/>
    <property type="molecule type" value="Genomic_DNA"/>
</dbReference>
<reference evidence="1 2" key="1">
    <citation type="journal article" date="2018" name="New Phytol.">
        <title>Phylogenomics of Endogonaceae and evolution of mycorrhizas within Mucoromycota.</title>
        <authorList>
            <person name="Chang Y."/>
            <person name="Desiro A."/>
            <person name="Na H."/>
            <person name="Sandor L."/>
            <person name="Lipzen A."/>
            <person name="Clum A."/>
            <person name="Barry K."/>
            <person name="Grigoriev I.V."/>
            <person name="Martin F.M."/>
            <person name="Stajich J.E."/>
            <person name="Smith M.E."/>
            <person name="Bonito G."/>
            <person name="Spatafora J.W."/>
        </authorList>
    </citation>
    <scope>NUCLEOTIDE SEQUENCE [LARGE SCALE GENOMIC DNA]</scope>
    <source>
        <strain evidence="1 2">AD002</strain>
    </source>
</reference>
<comment type="caution">
    <text evidence="1">The sequence shown here is derived from an EMBL/GenBank/DDBJ whole genome shotgun (WGS) entry which is preliminary data.</text>
</comment>
<dbReference type="Proteomes" id="UP000274822">
    <property type="component" value="Unassembled WGS sequence"/>
</dbReference>
<gene>
    <name evidence="1" type="ORF">BC938DRAFT_473347</name>
</gene>
<keyword evidence="2" id="KW-1185">Reference proteome</keyword>
<proteinExistence type="predicted"/>
<dbReference type="AlphaFoldDB" id="A0A433Q461"/>
<evidence type="ECO:0000313" key="1">
    <source>
        <dbReference type="EMBL" id="RUS24595.1"/>
    </source>
</evidence>
<accession>A0A433Q461</accession>
<name>A0A433Q461_9FUNG</name>
<protein>
    <submittedName>
        <fullName evidence="1">Uncharacterized protein</fullName>
    </submittedName>
</protein>
<sequence>MIDKSIRIKSGDLSDAFPNNGTCMLHTVINWDPNGANRGEPHCRAPEQHRQERGQEPILGTWFLFLGARRGKER</sequence>
<organism evidence="1 2">
    <name type="scientific">Jimgerdemannia flammicorona</name>
    <dbReference type="NCBI Taxonomy" id="994334"/>
    <lineage>
        <taxon>Eukaryota</taxon>
        <taxon>Fungi</taxon>
        <taxon>Fungi incertae sedis</taxon>
        <taxon>Mucoromycota</taxon>
        <taxon>Mucoromycotina</taxon>
        <taxon>Endogonomycetes</taxon>
        <taxon>Endogonales</taxon>
        <taxon>Endogonaceae</taxon>
        <taxon>Jimgerdemannia</taxon>
    </lineage>
</organism>